<evidence type="ECO:0000313" key="2">
    <source>
        <dbReference type="EMBL" id="GAB41056.1"/>
    </source>
</evidence>
<dbReference type="InterPro" id="IPR004843">
    <property type="entry name" value="Calcineurin-like_PHP"/>
</dbReference>
<dbReference type="RefSeq" id="WP_005208249.1">
    <property type="nucleotide sequence ID" value="NZ_BAFC01000117.1"/>
</dbReference>
<gene>
    <name evidence="2" type="ORF">GOSPT_119_00070</name>
</gene>
<dbReference type="GO" id="GO:0008758">
    <property type="term" value="F:UDP-2,3-diacylglucosamine hydrolase activity"/>
    <property type="evidence" value="ECO:0007669"/>
    <property type="project" value="TreeGrafter"/>
</dbReference>
<protein>
    <recommendedName>
        <fullName evidence="1">Calcineurin-like phosphoesterase domain-containing protein</fullName>
    </recommendedName>
</protein>
<evidence type="ECO:0000313" key="3">
    <source>
        <dbReference type="Proteomes" id="UP000005845"/>
    </source>
</evidence>
<dbReference type="SUPFAM" id="SSF56300">
    <property type="entry name" value="Metallo-dependent phosphatases"/>
    <property type="match status" value="1"/>
</dbReference>
<dbReference type="GO" id="GO:0009245">
    <property type="term" value="P:lipid A biosynthetic process"/>
    <property type="evidence" value="ECO:0007669"/>
    <property type="project" value="TreeGrafter"/>
</dbReference>
<dbReference type="AlphaFoldDB" id="H5U5P8"/>
<dbReference type="EMBL" id="BAFC01000117">
    <property type="protein sequence ID" value="GAB41056.1"/>
    <property type="molecule type" value="Genomic_DNA"/>
</dbReference>
<dbReference type="InterPro" id="IPR029052">
    <property type="entry name" value="Metallo-depent_PP-like"/>
</dbReference>
<dbReference type="GO" id="GO:0016020">
    <property type="term" value="C:membrane"/>
    <property type="evidence" value="ECO:0007669"/>
    <property type="project" value="GOC"/>
</dbReference>
<comment type="caution">
    <text evidence="2">The sequence shown here is derived from an EMBL/GenBank/DDBJ whole genome shotgun (WGS) entry which is preliminary data.</text>
</comment>
<evidence type="ECO:0000259" key="1">
    <source>
        <dbReference type="Pfam" id="PF00149"/>
    </source>
</evidence>
<keyword evidence="3" id="KW-1185">Reference proteome</keyword>
<dbReference type="InterPro" id="IPR051158">
    <property type="entry name" value="Metallophosphoesterase_sf"/>
</dbReference>
<reference evidence="2 3" key="1">
    <citation type="submission" date="2012-02" db="EMBL/GenBank/DDBJ databases">
        <title>Whole genome shotgun sequence of Gordonia sputi NBRC 100414.</title>
        <authorList>
            <person name="Yoshida I."/>
            <person name="Hosoyama A."/>
            <person name="Tsuchikane K."/>
            <person name="Katsumata H."/>
            <person name="Yamazaki S."/>
            <person name="Fujita N."/>
        </authorList>
    </citation>
    <scope>NUCLEOTIDE SEQUENCE [LARGE SCALE GENOMIC DNA]</scope>
    <source>
        <strain evidence="2 3">NBRC 100414</strain>
    </source>
</reference>
<proteinExistence type="predicted"/>
<sequence length="358" mass="38401">MSDVHTDAASRVRAALSSIASSSVASSSIGSLSPSGFVREQLSSHRTARALGAAAGLAAGGLFYSTVIERNAFTLRHATMSVLEPGAAPLRVLHISDLHMMPNQRLKQAWVSELESFEPDLVVNTGDNLAHPGAVPAVIQSLGGLLSRPGLFVFGSNDYFGPSPKNPLKYFKTDHERTHGTPLPWQDLRAAFIERGWLDATHSVRELEVSGVRVVASGVDDPHIERDRYDTIAGRPNPLAHLRLGLTHSPEPRVLDRFADDGYDLVMAGHTHGGQLCLPGIGAIVTNCHLDRSRVKGPSNWGTSMKLHVSAGLGTSPWAPARFCCRPEASLLTLTPVSHGDAEFDEDHSLPQLASETS</sequence>
<organism evidence="2 3">
    <name type="scientific">Gordonia sputi NBRC 100414</name>
    <dbReference type="NCBI Taxonomy" id="1089453"/>
    <lineage>
        <taxon>Bacteria</taxon>
        <taxon>Bacillati</taxon>
        <taxon>Actinomycetota</taxon>
        <taxon>Actinomycetes</taxon>
        <taxon>Mycobacteriales</taxon>
        <taxon>Gordoniaceae</taxon>
        <taxon>Gordonia</taxon>
    </lineage>
</organism>
<dbReference type="eggNOG" id="COG1408">
    <property type="taxonomic scope" value="Bacteria"/>
</dbReference>
<feature type="domain" description="Calcineurin-like phosphoesterase" evidence="1">
    <location>
        <begin position="90"/>
        <end position="273"/>
    </location>
</feature>
<accession>H5U5P8</accession>
<dbReference type="PANTHER" id="PTHR31302">
    <property type="entry name" value="TRANSMEMBRANE PROTEIN WITH METALLOPHOSPHOESTERASE DOMAIN-RELATED"/>
    <property type="match status" value="1"/>
</dbReference>
<dbReference type="Gene3D" id="3.60.21.10">
    <property type="match status" value="1"/>
</dbReference>
<dbReference type="Pfam" id="PF00149">
    <property type="entry name" value="Metallophos"/>
    <property type="match status" value="1"/>
</dbReference>
<dbReference type="Proteomes" id="UP000005845">
    <property type="component" value="Unassembled WGS sequence"/>
</dbReference>
<dbReference type="PANTHER" id="PTHR31302:SF20">
    <property type="entry name" value="CONSERVED PROTEIN"/>
    <property type="match status" value="1"/>
</dbReference>
<name>H5U5P8_9ACTN</name>